<gene>
    <name evidence="1" type="ORF">M378DRAFT_180899</name>
</gene>
<proteinExistence type="predicted"/>
<keyword evidence="2" id="KW-1185">Reference proteome</keyword>
<evidence type="ECO:0000313" key="2">
    <source>
        <dbReference type="Proteomes" id="UP000054549"/>
    </source>
</evidence>
<dbReference type="AlphaFoldDB" id="A0A0C2SYK8"/>
<name>A0A0C2SYK8_AMAMK</name>
<dbReference type="EMBL" id="KN818319">
    <property type="protein sequence ID" value="KIL59234.1"/>
    <property type="molecule type" value="Genomic_DNA"/>
</dbReference>
<dbReference type="Proteomes" id="UP000054549">
    <property type="component" value="Unassembled WGS sequence"/>
</dbReference>
<organism evidence="1 2">
    <name type="scientific">Amanita muscaria (strain Koide BX008)</name>
    <dbReference type="NCBI Taxonomy" id="946122"/>
    <lineage>
        <taxon>Eukaryota</taxon>
        <taxon>Fungi</taxon>
        <taxon>Dikarya</taxon>
        <taxon>Basidiomycota</taxon>
        <taxon>Agaricomycotina</taxon>
        <taxon>Agaricomycetes</taxon>
        <taxon>Agaricomycetidae</taxon>
        <taxon>Agaricales</taxon>
        <taxon>Pluteineae</taxon>
        <taxon>Amanitaceae</taxon>
        <taxon>Amanita</taxon>
    </lineage>
</organism>
<dbReference type="HOGENOM" id="CLU_1874930_0_0_1"/>
<protein>
    <submittedName>
        <fullName evidence="1">Uncharacterized protein</fullName>
    </submittedName>
</protein>
<sequence length="136" mass="15604">MYQDLLEMERKLDWNMRRPSRARIVTGHAFCMLDYLAHRCVGRCNNIHNFTGIQLVKLRWDSISKVLNYDVINTSKTVASPWDQSVQLIEEYDTGRGCSKSLSHCPLALGDNITLEICNSGGRNANLQWQESLDSR</sequence>
<reference evidence="1 2" key="1">
    <citation type="submission" date="2014-04" db="EMBL/GenBank/DDBJ databases">
        <title>Evolutionary Origins and Diversification of the Mycorrhizal Mutualists.</title>
        <authorList>
            <consortium name="DOE Joint Genome Institute"/>
            <consortium name="Mycorrhizal Genomics Consortium"/>
            <person name="Kohler A."/>
            <person name="Kuo A."/>
            <person name="Nagy L.G."/>
            <person name="Floudas D."/>
            <person name="Copeland A."/>
            <person name="Barry K.W."/>
            <person name="Cichocki N."/>
            <person name="Veneault-Fourrey C."/>
            <person name="LaButti K."/>
            <person name="Lindquist E.A."/>
            <person name="Lipzen A."/>
            <person name="Lundell T."/>
            <person name="Morin E."/>
            <person name="Murat C."/>
            <person name="Riley R."/>
            <person name="Ohm R."/>
            <person name="Sun H."/>
            <person name="Tunlid A."/>
            <person name="Henrissat B."/>
            <person name="Grigoriev I.V."/>
            <person name="Hibbett D.S."/>
            <person name="Martin F."/>
        </authorList>
    </citation>
    <scope>NUCLEOTIDE SEQUENCE [LARGE SCALE GENOMIC DNA]</scope>
    <source>
        <strain evidence="1 2">Koide BX008</strain>
    </source>
</reference>
<dbReference type="InParanoid" id="A0A0C2SYK8"/>
<evidence type="ECO:0000313" key="1">
    <source>
        <dbReference type="EMBL" id="KIL59234.1"/>
    </source>
</evidence>
<accession>A0A0C2SYK8</accession>